<feature type="domain" description="ABC transporter" evidence="5">
    <location>
        <begin position="4"/>
        <end position="244"/>
    </location>
</feature>
<keyword evidence="7" id="KW-1185">Reference proteome</keyword>
<dbReference type="PANTHER" id="PTHR43875">
    <property type="entry name" value="MALTODEXTRIN IMPORT ATP-BINDING PROTEIN MSMX"/>
    <property type="match status" value="1"/>
</dbReference>
<keyword evidence="1" id="KW-0813">Transport</keyword>
<accession>A0ABU5DNQ3</accession>
<dbReference type="InterPro" id="IPR013611">
    <property type="entry name" value="Transp-assoc_OB_typ2"/>
</dbReference>
<sequence length="376" mass="40610">MAGVQLSNIHKSYEPGGAEVIRDVSLDIADGEFCVFVGPSGCGKSTLLRMVAGLEDITRGEMRIGGNRVNELAPSERNVAMVFQNYALYPHLDVAANMAFGLRLAGMKKDEIGTRVGRIAKLLEIEHLLERKPKALSGGQRQRVAIGRALVRDPGVFLFDEPLSNLDAALRTQMRVEIARLHREYGRASTIYVTHDQVEAMTLADKIVLLHTGADVARHGSVAQVGAPMDLYANPRNLFVAGFIGSPRMNLLPATVTQLSESSVTVRLRDGAIVTAAVRPGTVAIGEPVTLGVRSEHLEIAGADGADNAVACRVQWVEQLGDTTFAYLDTPDGQKLVLRLPGETPMHVGDALQLRVPPQRAHLFDEQGMALQRCAA</sequence>
<keyword evidence="2" id="KW-1003">Cell membrane</keyword>
<dbReference type="InterPro" id="IPR008995">
    <property type="entry name" value="Mo/tungstate-bd_C_term_dom"/>
</dbReference>
<evidence type="ECO:0000256" key="1">
    <source>
        <dbReference type="ARBA" id="ARBA00022448"/>
    </source>
</evidence>
<protein>
    <submittedName>
        <fullName evidence="6">Sn-glycerol-3-phosphate ABC transporter ATP-binding protein UgpC</fullName>
    </submittedName>
</protein>
<dbReference type="InterPro" id="IPR047641">
    <property type="entry name" value="ABC_transpr_MalK/UgpC-like"/>
</dbReference>
<keyword evidence="4 6" id="KW-0067">ATP-binding</keyword>
<dbReference type="PANTHER" id="PTHR43875:SF3">
    <property type="entry name" value="MALTOSE_MALTODEXTRIN IMPORT ATP-BINDING PROTEIN MALK"/>
    <property type="match status" value="1"/>
</dbReference>
<dbReference type="Gene3D" id="3.40.50.300">
    <property type="entry name" value="P-loop containing nucleotide triphosphate hydrolases"/>
    <property type="match status" value="1"/>
</dbReference>
<evidence type="ECO:0000259" key="5">
    <source>
        <dbReference type="PROSITE" id="PS50893"/>
    </source>
</evidence>
<dbReference type="Gene3D" id="2.40.50.100">
    <property type="match status" value="1"/>
</dbReference>
<keyword evidence="3" id="KW-0547">Nucleotide-binding</keyword>
<dbReference type="InterPro" id="IPR027417">
    <property type="entry name" value="P-loop_NTPase"/>
</dbReference>
<evidence type="ECO:0000313" key="7">
    <source>
        <dbReference type="Proteomes" id="UP001285263"/>
    </source>
</evidence>
<dbReference type="SMART" id="SM00382">
    <property type="entry name" value="AAA"/>
    <property type="match status" value="1"/>
</dbReference>
<evidence type="ECO:0000256" key="4">
    <source>
        <dbReference type="ARBA" id="ARBA00022840"/>
    </source>
</evidence>
<keyword evidence="2" id="KW-0472">Membrane</keyword>
<evidence type="ECO:0000313" key="6">
    <source>
        <dbReference type="EMBL" id="MDY0746924.1"/>
    </source>
</evidence>
<dbReference type="EMBL" id="JAXCLA010000007">
    <property type="protein sequence ID" value="MDY0746924.1"/>
    <property type="molecule type" value="Genomic_DNA"/>
</dbReference>
<dbReference type="SUPFAM" id="SSF52540">
    <property type="entry name" value="P-loop containing nucleoside triphosphate hydrolases"/>
    <property type="match status" value="1"/>
</dbReference>
<organism evidence="6 7">
    <name type="scientific">Roseateles agri</name>
    <dbReference type="NCBI Taxonomy" id="3098619"/>
    <lineage>
        <taxon>Bacteria</taxon>
        <taxon>Pseudomonadati</taxon>
        <taxon>Pseudomonadota</taxon>
        <taxon>Betaproteobacteria</taxon>
        <taxon>Burkholderiales</taxon>
        <taxon>Sphaerotilaceae</taxon>
        <taxon>Roseateles</taxon>
    </lineage>
</organism>
<dbReference type="Gene3D" id="2.40.50.140">
    <property type="entry name" value="Nucleic acid-binding proteins"/>
    <property type="match status" value="1"/>
</dbReference>
<dbReference type="InterPro" id="IPR017871">
    <property type="entry name" value="ABC_transporter-like_CS"/>
</dbReference>
<dbReference type="Pfam" id="PF08402">
    <property type="entry name" value="TOBE_2"/>
    <property type="match status" value="1"/>
</dbReference>
<dbReference type="RefSeq" id="WP_320424895.1">
    <property type="nucleotide sequence ID" value="NZ_JAXCLA010000007.1"/>
</dbReference>
<dbReference type="CDD" id="cd03301">
    <property type="entry name" value="ABC_MalK_N"/>
    <property type="match status" value="1"/>
</dbReference>
<dbReference type="Proteomes" id="UP001285263">
    <property type="component" value="Unassembled WGS sequence"/>
</dbReference>
<dbReference type="GO" id="GO:0005524">
    <property type="term" value="F:ATP binding"/>
    <property type="evidence" value="ECO:0007669"/>
    <property type="project" value="UniProtKB-KW"/>
</dbReference>
<name>A0ABU5DNQ3_9BURK</name>
<dbReference type="SUPFAM" id="SSF50331">
    <property type="entry name" value="MOP-like"/>
    <property type="match status" value="1"/>
</dbReference>
<proteinExistence type="predicted"/>
<evidence type="ECO:0000256" key="3">
    <source>
        <dbReference type="ARBA" id="ARBA00022741"/>
    </source>
</evidence>
<dbReference type="InterPro" id="IPR012340">
    <property type="entry name" value="NA-bd_OB-fold"/>
</dbReference>
<evidence type="ECO:0000256" key="2">
    <source>
        <dbReference type="ARBA" id="ARBA00022475"/>
    </source>
</evidence>
<reference evidence="6 7" key="1">
    <citation type="submission" date="2023-11" db="EMBL/GenBank/DDBJ databases">
        <title>Paucibacter sp. nov., isolated from fresh soil in Korea.</title>
        <authorList>
            <person name="Le N.T.T."/>
        </authorList>
    </citation>
    <scope>NUCLEOTIDE SEQUENCE [LARGE SCALE GENOMIC DNA]</scope>
    <source>
        <strain evidence="6 7">R3-3</strain>
    </source>
</reference>
<dbReference type="InterPro" id="IPR003439">
    <property type="entry name" value="ABC_transporter-like_ATP-bd"/>
</dbReference>
<dbReference type="PROSITE" id="PS50893">
    <property type="entry name" value="ABC_TRANSPORTER_2"/>
    <property type="match status" value="1"/>
</dbReference>
<dbReference type="InterPro" id="IPR003593">
    <property type="entry name" value="AAA+_ATPase"/>
</dbReference>
<dbReference type="NCBIfam" id="NF008653">
    <property type="entry name" value="PRK11650.1"/>
    <property type="match status" value="1"/>
</dbReference>
<dbReference type="PROSITE" id="PS00211">
    <property type="entry name" value="ABC_TRANSPORTER_1"/>
    <property type="match status" value="1"/>
</dbReference>
<dbReference type="Pfam" id="PF00005">
    <property type="entry name" value="ABC_tran"/>
    <property type="match status" value="1"/>
</dbReference>
<comment type="caution">
    <text evidence="6">The sequence shown here is derived from an EMBL/GenBank/DDBJ whole genome shotgun (WGS) entry which is preliminary data.</text>
</comment>
<dbReference type="InterPro" id="IPR015855">
    <property type="entry name" value="ABC_transpr_MalK-like"/>
</dbReference>
<gene>
    <name evidence="6" type="primary">ugpC</name>
    <name evidence="6" type="ORF">SNE35_20595</name>
</gene>